<comment type="caution">
    <text evidence="1">The sequence shown here is derived from an EMBL/GenBank/DDBJ whole genome shotgun (WGS) entry which is preliminary data.</text>
</comment>
<dbReference type="OrthoDB" id="2274644at2759"/>
<organism evidence="1 2">
    <name type="scientific">Seminavis robusta</name>
    <dbReference type="NCBI Taxonomy" id="568900"/>
    <lineage>
        <taxon>Eukaryota</taxon>
        <taxon>Sar</taxon>
        <taxon>Stramenopiles</taxon>
        <taxon>Ochrophyta</taxon>
        <taxon>Bacillariophyta</taxon>
        <taxon>Bacillariophyceae</taxon>
        <taxon>Bacillariophycidae</taxon>
        <taxon>Naviculales</taxon>
        <taxon>Naviculaceae</taxon>
        <taxon>Seminavis</taxon>
    </lineage>
</organism>
<evidence type="ECO:0000313" key="2">
    <source>
        <dbReference type="Proteomes" id="UP001153069"/>
    </source>
</evidence>
<dbReference type="AlphaFoldDB" id="A0A9N8ETU3"/>
<dbReference type="InterPro" id="IPR036412">
    <property type="entry name" value="HAD-like_sf"/>
</dbReference>
<sequence>MMSQNRSQKQPRQALYVALVCSLMGITQATRSPIVAFAASQEKRTTLKRERDSSVRLFSRGPDTQLSAATLGWSLMESSTTTTMDAFEPDFQPSSSSLFNSDFWGPAPITLPQEYSQPSVIDSVDNLKIYCDLDGVLCDFRAGVEKVCQKTPEELPKETMWQKIEQSNIPFFAQLPWMKDGKQLWNAIKVYKPTILTGVPNLQDSCSDKYQWCRENLGMEGYNHVDMAGRGFLHSNVNGARQLEQKTNIITCWSYNKHHESGANAVLIDDRIELQAKWEAAGGIFVHHTNTKSTLRKLKALGLLEDALRP</sequence>
<name>A0A9N8ETU3_9STRA</name>
<reference evidence="1" key="1">
    <citation type="submission" date="2020-06" db="EMBL/GenBank/DDBJ databases">
        <authorList>
            <consortium name="Plant Systems Biology data submission"/>
        </authorList>
    </citation>
    <scope>NUCLEOTIDE SEQUENCE</scope>
    <source>
        <strain evidence="1">D6</strain>
    </source>
</reference>
<protein>
    <submittedName>
        <fullName evidence="1">Uncharacterized protein</fullName>
    </submittedName>
</protein>
<dbReference type="EMBL" id="CAICTM010001932">
    <property type="protein sequence ID" value="CAB9527057.1"/>
    <property type="molecule type" value="Genomic_DNA"/>
</dbReference>
<keyword evidence="2" id="KW-1185">Reference proteome</keyword>
<evidence type="ECO:0000313" key="1">
    <source>
        <dbReference type="EMBL" id="CAB9527057.1"/>
    </source>
</evidence>
<accession>A0A9N8ETU3</accession>
<dbReference type="InterPro" id="IPR023214">
    <property type="entry name" value="HAD_sf"/>
</dbReference>
<dbReference type="Proteomes" id="UP001153069">
    <property type="component" value="Unassembled WGS sequence"/>
</dbReference>
<proteinExistence type="predicted"/>
<dbReference type="SUPFAM" id="SSF56784">
    <property type="entry name" value="HAD-like"/>
    <property type="match status" value="1"/>
</dbReference>
<gene>
    <name evidence="1" type="ORF">SEMRO_1934_G306310.1</name>
</gene>
<dbReference type="Gene3D" id="3.40.50.1000">
    <property type="entry name" value="HAD superfamily/HAD-like"/>
    <property type="match status" value="1"/>
</dbReference>